<gene>
    <name evidence="3" type="ORF">LIER_10613</name>
</gene>
<dbReference type="EMBL" id="BAABME010001897">
    <property type="protein sequence ID" value="GAA0152026.1"/>
    <property type="molecule type" value="Genomic_DNA"/>
</dbReference>
<evidence type="ECO:0008006" key="5">
    <source>
        <dbReference type="Google" id="ProtNLM"/>
    </source>
</evidence>
<dbReference type="InterPro" id="IPR025724">
    <property type="entry name" value="GAG-pre-integrase_dom"/>
</dbReference>
<evidence type="ECO:0000313" key="3">
    <source>
        <dbReference type="EMBL" id="GAA0152026.1"/>
    </source>
</evidence>
<evidence type="ECO:0000313" key="4">
    <source>
        <dbReference type="Proteomes" id="UP001454036"/>
    </source>
</evidence>
<reference evidence="3 4" key="1">
    <citation type="submission" date="2024-01" db="EMBL/GenBank/DDBJ databases">
        <title>The complete chloroplast genome sequence of Lithospermum erythrorhizon: insights into the phylogenetic relationship among Boraginaceae species and the maternal lineages of purple gromwells.</title>
        <authorList>
            <person name="Okada T."/>
            <person name="Watanabe K."/>
        </authorList>
    </citation>
    <scope>NUCLEOTIDE SEQUENCE [LARGE SCALE GENOMIC DNA]</scope>
</reference>
<dbReference type="Proteomes" id="UP001454036">
    <property type="component" value="Unassembled WGS sequence"/>
</dbReference>
<feature type="domain" description="GAG-pre-integrase" evidence="1">
    <location>
        <begin position="148"/>
        <end position="221"/>
    </location>
</feature>
<protein>
    <recommendedName>
        <fullName evidence="5">GAG-pre-integrase domain-containing protein</fullName>
    </recommendedName>
</protein>
<comment type="caution">
    <text evidence="3">The sequence shown here is derived from an EMBL/GenBank/DDBJ whole genome shotgun (WGS) entry which is preliminary data.</text>
</comment>
<accession>A0AAV3PLF2</accession>
<keyword evidence="4" id="KW-1185">Reference proteome</keyword>
<organism evidence="3 4">
    <name type="scientific">Lithospermum erythrorhizon</name>
    <name type="common">Purple gromwell</name>
    <name type="synonym">Lithospermum officinale var. erythrorhizon</name>
    <dbReference type="NCBI Taxonomy" id="34254"/>
    <lineage>
        <taxon>Eukaryota</taxon>
        <taxon>Viridiplantae</taxon>
        <taxon>Streptophyta</taxon>
        <taxon>Embryophyta</taxon>
        <taxon>Tracheophyta</taxon>
        <taxon>Spermatophyta</taxon>
        <taxon>Magnoliopsida</taxon>
        <taxon>eudicotyledons</taxon>
        <taxon>Gunneridae</taxon>
        <taxon>Pentapetalae</taxon>
        <taxon>asterids</taxon>
        <taxon>lamiids</taxon>
        <taxon>Boraginales</taxon>
        <taxon>Boraginaceae</taxon>
        <taxon>Boraginoideae</taxon>
        <taxon>Lithospermeae</taxon>
        <taxon>Lithospermum</taxon>
    </lineage>
</organism>
<evidence type="ECO:0000259" key="2">
    <source>
        <dbReference type="Pfam" id="PF22936"/>
    </source>
</evidence>
<evidence type="ECO:0000259" key="1">
    <source>
        <dbReference type="Pfam" id="PF13976"/>
    </source>
</evidence>
<dbReference type="PANTHER" id="PTHR47592:SF30">
    <property type="entry name" value="CCHC-TYPE DOMAIN-CONTAINING PROTEIN"/>
    <property type="match status" value="1"/>
</dbReference>
<dbReference type="InterPro" id="IPR054722">
    <property type="entry name" value="PolX-like_BBD"/>
</dbReference>
<sequence>MQLPTQKQAGQKTPQAHLAESDDIIVVVVIEANLVANTNDWVLDTGTSKQLCTNKEMFQYFEEVADGDCVYMGNSTTTGITGTWKVSLKLTSGKTLALSNVLFVPTLCRNLVSSALLDKAGLKLVFEADKFVLSHSGEFVGNGYLSGGLFLLNFDSFINKKGSTSTYIVESSAYITESLDVWHGRLGYVNVASIKRLRNLSIIPALSTTEFSKCPICVEAKFTKKPSKPVTLRQSNLLDLIHTDLADFKNTWSKGGKYYYVTFIDDCSKYTRVYLLTTQE</sequence>
<dbReference type="AlphaFoldDB" id="A0AAV3PLF2"/>
<dbReference type="Pfam" id="PF22936">
    <property type="entry name" value="Pol_BBD"/>
    <property type="match status" value="1"/>
</dbReference>
<proteinExistence type="predicted"/>
<dbReference type="Pfam" id="PF13976">
    <property type="entry name" value="gag_pre-integrs"/>
    <property type="match status" value="1"/>
</dbReference>
<name>A0AAV3PLF2_LITER</name>
<feature type="domain" description="Retrovirus-related Pol polyprotein from transposon TNT 1-94-like beta-barrel" evidence="2">
    <location>
        <begin position="41"/>
        <end position="121"/>
    </location>
</feature>
<dbReference type="PANTHER" id="PTHR47592">
    <property type="entry name" value="PBF68 PROTEIN"/>
    <property type="match status" value="1"/>
</dbReference>